<reference evidence="1 2" key="1">
    <citation type="submission" date="2020-10" db="EMBL/GenBank/DDBJ databases">
        <title>Genome Sequencing of Rodentibacter spp. strain DSM111151.</title>
        <authorList>
            <person name="Benga L."/>
            <person name="Lautwein T."/>
        </authorList>
    </citation>
    <scope>NUCLEOTIDE SEQUENCE [LARGE SCALE GENOMIC DNA]</scope>
    <source>
        <strain evidence="1 2">DSM 111151</strain>
    </source>
</reference>
<dbReference type="EMBL" id="CP063056">
    <property type="protein sequence ID" value="QPB42359.1"/>
    <property type="molecule type" value="Genomic_DNA"/>
</dbReference>
<dbReference type="SUPFAM" id="SSF53756">
    <property type="entry name" value="UDP-Glycosyltransferase/glycogen phosphorylase"/>
    <property type="match status" value="1"/>
</dbReference>
<organism evidence="1 2">
    <name type="scientific">Rodentibacter haemolyticus</name>
    <dbReference type="NCBI Taxonomy" id="2778911"/>
    <lineage>
        <taxon>Bacteria</taxon>
        <taxon>Pseudomonadati</taxon>
        <taxon>Pseudomonadota</taxon>
        <taxon>Gammaproteobacteria</taxon>
        <taxon>Pasteurellales</taxon>
        <taxon>Pasteurellaceae</taxon>
        <taxon>Rodentibacter</taxon>
    </lineage>
</organism>
<keyword evidence="2" id="KW-1185">Reference proteome</keyword>
<dbReference type="RefSeq" id="WP_194811941.1">
    <property type="nucleotide sequence ID" value="NZ_CP063056.1"/>
</dbReference>
<dbReference type="Proteomes" id="UP000663069">
    <property type="component" value="Chromosome"/>
</dbReference>
<accession>A0ABX6UY10</accession>
<dbReference type="Gene3D" id="3.40.50.2000">
    <property type="entry name" value="Glycogen Phosphorylase B"/>
    <property type="match status" value="1"/>
</dbReference>
<evidence type="ECO:0000313" key="1">
    <source>
        <dbReference type="EMBL" id="QPB42359.1"/>
    </source>
</evidence>
<evidence type="ECO:0000313" key="2">
    <source>
        <dbReference type="Proteomes" id="UP000663069"/>
    </source>
</evidence>
<gene>
    <name evidence="1" type="ORF">IHV77_10705</name>
</gene>
<proteinExistence type="predicted"/>
<name>A0ABX6UY10_9PAST</name>
<sequence>MPAIKNNWVDNMLRKGEYQRAFQIREEIFTDDPERCSILPPKEKRWKGEDLNGKTFVFWSEAGFGDEIMFSQLAYYFKHELKVKHLIIFARQTVVQLLKSNLDVDEVYALEDGVTFSYDYWEWPHGLLAHISTPLQQIPRRMPFLFAEPKKIEFFSSLVKKSQQDSIAVGLVWHGRLDLPISPLRSIYDLHLLEPLLTLPNIRWFNLQFELTDEEKTWIDKHHIVNLMDNIRDFSDTAALISSLDLVISVDTSIVHLSGALGVQTFVPTLPIFSSWRWGLPQQRRTDWYDNVQIFRSLDPLANWQDILEMIRNELKQ</sequence>
<evidence type="ECO:0008006" key="3">
    <source>
        <dbReference type="Google" id="ProtNLM"/>
    </source>
</evidence>
<protein>
    <recommendedName>
        <fullName evidence="3">Glycosyltransferase</fullName>
    </recommendedName>
</protein>